<dbReference type="Proteomes" id="UP000595814">
    <property type="component" value="Chromosome"/>
</dbReference>
<dbReference type="EMBL" id="CP066744">
    <property type="protein sequence ID" value="QQK08756.1"/>
    <property type="molecule type" value="Genomic_DNA"/>
</dbReference>
<name>A0AC61N205_9FIRM</name>
<evidence type="ECO:0000313" key="1">
    <source>
        <dbReference type="EMBL" id="QQK08756.1"/>
    </source>
</evidence>
<proteinExistence type="predicted"/>
<reference evidence="1 2" key="1">
    <citation type="journal article" date="2022" name="Int. J. Syst. Evol. Microbiol.">
        <title>Miniphocaeibacter halophilus sp. nov., an ammonium-tolerant acetate-producing bacterium isolated from a biogas system.</title>
        <authorList>
            <person name="Schnurer A."/>
            <person name="Singh A."/>
            <person name="Bi S."/>
            <person name="Qiao W."/>
            <person name="Westerholm M."/>
        </authorList>
    </citation>
    <scope>NUCLEOTIDE SEQUENCE [LARGE SCALE GENOMIC DNA]</scope>
    <source>
        <strain evidence="1 2">AMB_01</strain>
    </source>
</reference>
<keyword evidence="1" id="KW-0238">DNA-binding</keyword>
<sequence length="133" mass="15080">MDKKIYVIKYEENEDIKEKIEKFMQEKQWDEAYISGGIGSVKNLLFTAPKDNTLPPVVEKTSMEGPGELVSIVGEIMPIDKIDESLKAIYKDEESDFFIHLHASVGLKDGKVYGGGLHKGRTFRGLKLYIQEI</sequence>
<protein>
    <submittedName>
        <fullName evidence="1">DNA-binding protein</fullName>
    </submittedName>
</protein>
<gene>
    <name evidence="1" type="ORF">JFY71_04245</name>
</gene>
<evidence type="ECO:0000313" key="2">
    <source>
        <dbReference type="Proteomes" id="UP000595814"/>
    </source>
</evidence>
<keyword evidence="2" id="KW-1185">Reference proteome</keyword>
<accession>A0AC61N205</accession>
<organism evidence="1 2">
    <name type="scientific">Miniphocaeibacter halophilus</name>
    <dbReference type="NCBI Taxonomy" id="2931922"/>
    <lineage>
        <taxon>Bacteria</taxon>
        <taxon>Bacillati</taxon>
        <taxon>Bacillota</taxon>
        <taxon>Tissierellia</taxon>
        <taxon>Tissierellales</taxon>
        <taxon>Peptoniphilaceae</taxon>
        <taxon>Miniphocaeibacter</taxon>
    </lineage>
</organism>